<comment type="function">
    <text evidence="5">Bidirectionally degrades single-stranded DNA into large acid-insoluble oligonucleotides, which are then degraded further into small acid-soluble oligonucleotides.</text>
</comment>
<gene>
    <name evidence="5" type="primary">xseA</name>
    <name evidence="10" type="ORF">WH95_05000</name>
</gene>
<dbReference type="AlphaFoldDB" id="A0A0M2RBK2"/>
<dbReference type="OrthoDB" id="9802795at2"/>
<comment type="caution">
    <text evidence="10">The sequence shown here is derived from an EMBL/GenBank/DDBJ whole genome shotgun (WGS) entry which is preliminary data.</text>
</comment>
<dbReference type="Pfam" id="PF02601">
    <property type="entry name" value="Exonuc_VII_L"/>
    <property type="match status" value="1"/>
</dbReference>
<feature type="region of interest" description="Disordered" evidence="7">
    <location>
        <begin position="495"/>
        <end position="538"/>
    </location>
</feature>
<feature type="domain" description="Exonuclease VII large subunit C-terminal" evidence="8">
    <location>
        <begin position="151"/>
        <end position="486"/>
    </location>
</feature>
<evidence type="ECO:0000259" key="8">
    <source>
        <dbReference type="Pfam" id="PF02601"/>
    </source>
</evidence>
<dbReference type="PANTHER" id="PTHR30008">
    <property type="entry name" value="EXODEOXYRIBONUCLEASE 7 LARGE SUBUNIT"/>
    <property type="match status" value="1"/>
</dbReference>
<name>A0A0M2RBK2_9PROT</name>
<keyword evidence="3 5" id="KW-0378">Hydrolase</keyword>
<dbReference type="GO" id="GO:0005737">
    <property type="term" value="C:cytoplasm"/>
    <property type="evidence" value="ECO:0007669"/>
    <property type="project" value="UniProtKB-SubCell"/>
</dbReference>
<dbReference type="GO" id="GO:0006308">
    <property type="term" value="P:DNA catabolic process"/>
    <property type="evidence" value="ECO:0007669"/>
    <property type="project" value="UniProtKB-UniRule"/>
</dbReference>
<evidence type="ECO:0000256" key="5">
    <source>
        <dbReference type="HAMAP-Rule" id="MF_00378"/>
    </source>
</evidence>
<dbReference type="GO" id="GO:0003676">
    <property type="term" value="F:nucleic acid binding"/>
    <property type="evidence" value="ECO:0007669"/>
    <property type="project" value="InterPro"/>
</dbReference>
<proteinExistence type="inferred from homology"/>
<evidence type="ECO:0000256" key="6">
    <source>
        <dbReference type="RuleBase" id="RU004355"/>
    </source>
</evidence>
<evidence type="ECO:0000256" key="2">
    <source>
        <dbReference type="ARBA" id="ARBA00022722"/>
    </source>
</evidence>
<reference evidence="10 11" key="1">
    <citation type="submission" date="2015-03" db="EMBL/GenBank/DDBJ databases">
        <title>Genome sequence of Kiloniella sp. P1-1, isolated from the gut microflora of Pacific white shrimp, Penaeus vannamei.</title>
        <authorList>
            <person name="Shao Z."/>
            <person name="Wang L."/>
            <person name="Li X."/>
        </authorList>
    </citation>
    <scope>NUCLEOTIDE SEQUENCE [LARGE SCALE GENOMIC DNA]</scope>
    <source>
        <strain evidence="10 11">P1-1</strain>
    </source>
</reference>
<keyword evidence="11" id="KW-1185">Reference proteome</keyword>
<comment type="catalytic activity">
    <reaction evidence="5 6">
        <text>Exonucleolytic cleavage in either 5'- to 3'- or 3'- to 5'-direction to yield nucleoside 5'-phosphates.</text>
        <dbReference type="EC" id="3.1.11.6"/>
    </reaction>
</comment>
<evidence type="ECO:0000256" key="4">
    <source>
        <dbReference type="ARBA" id="ARBA00022839"/>
    </source>
</evidence>
<dbReference type="GO" id="GO:0009318">
    <property type="term" value="C:exodeoxyribonuclease VII complex"/>
    <property type="evidence" value="ECO:0007669"/>
    <property type="project" value="UniProtKB-UniRule"/>
</dbReference>
<dbReference type="EMBL" id="LANI01000003">
    <property type="protein sequence ID" value="KKJ77794.1"/>
    <property type="molecule type" value="Genomic_DNA"/>
</dbReference>
<dbReference type="NCBIfam" id="TIGR00237">
    <property type="entry name" value="xseA"/>
    <property type="match status" value="1"/>
</dbReference>
<feature type="compositionally biased region" description="Low complexity" evidence="7">
    <location>
        <begin position="8"/>
        <end position="21"/>
    </location>
</feature>
<keyword evidence="4 5" id="KW-0269">Exonuclease</keyword>
<dbReference type="HAMAP" id="MF_00378">
    <property type="entry name" value="Exonuc_7_L"/>
    <property type="match status" value="1"/>
</dbReference>
<evidence type="ECO:0000313" key="10">
    <source>
        <dbReference type="EMBL" id="KKJ77794.1"/>
    </source>
</evidence>
<dbReference type="CDD" id="cd04489">
    <property type="entry name" value="ExoVII_LU_OBF"/>
    <property type="match status" value="1"/>
</dbReference>
<dbReference type="InterPro" id="IPR003753">
    <property type="entry name" value="Exonuc_VII_L"/>
</dbReference>
<dbReference type="InterPro" id="IPR025824">
    <property type="entry name" value="OB-fold_nuc-bd_dom"/>
</dbReference>
<evidence type="ECO:0000256" key="3">
    <source>
        <dbReference type="ARBA" id="ARBA00022801"/>
    </source>
</evidence>
<keyword evidence="1 5" id="KW-0963">Cytoplasm</keyword>
<accession>A0A0M2RBK2</accession>
<dbReference type="PATRIC" id="fig|1549748.8.peg.2484"/>
<dbReference type="PANTHER" id="PTHR30008:SF0">
    <property type="entry name" value="EXODEOXYRIBONUCLEASE 7 LARGE SUBUNIT"/>
    <property type="match status" value="1"/>
</dbReference>
<evidence type="ECO:0000313" key="11">
    <source>
        <dbReference type="Proteomes" id="UP000034491"/>
    </source>
</evidence>
<comment type="subunit">
    <text evidence="5">Heterooligomer composed of large and small subunits.</text>
</comment>
<comment type="similarity">
    <text evidence="5 6">Belongs to the XseA family.</text>
</comment>
<feature type="region of interest" description="Disordered" evidence="7">
    <location>
        <begin position="1"/>
        <end position="36"/>
    </location>
</feature>
<dbReference type="RefSeq" id="WP_046503828.1">
    <property type="nucleotide sequence ID" value="NZ_LANI01000003.1"/>
</dbReference>
<dbReference type="Pfam" id="PF13742">
    <property type="entry name" value="tRNA_anti_2"/>
    <property type="match status" value="1"/>
</dbReference>
<evidence type="ECO:0000259" key="9">
    <source>
        <dbReference type="Pfam" id="PF13742"/>
    </source>
</evidence>
<feature type="compositionally biased region" description="Low complexity" evidence="7">
    <location>
        <begin position="507"/>
        <end position="520"/>
    </location>
</feature>
<feature type="domain" description="OB-fold nucleic acid binding" evidence="9">
    <location>
        <begin position="35"/>
        <end position="128"/>
    </location>
</feature>
<organism evidence="10 11">
    <name type="scientific">Kiloniella litopenaei</name>
    <dbReference type="NCBI Taxonomy" id="1549748"/>
    <lineage>
        <taxon>Bacteria</taxon>
        <taxon>Pseudomonadati</taxon>
        <taxon>Pseudomonadota</taxon>
        <taxon>Alphaproteobacteria</taxon>
        <taxon>Rhodospirillales</taxon>
        <taxon>Kiloniellaceae</taxon>
        <taxon>Kiloniella</taxon>
    </lineage>
</organism>
<dbReference type="STRING" id="1549748.WH95_05000"/>
<dbReference type="EC" id="3.1.11.6" evidence="5"/>
<dbReference type="InterPro" id="IPR020579">
    <property type="entry name" value="Exonuc_VII_lsu_C"/>
</dbReference>
<evidence type="ECO:0000256" key="7">
    <source>
        <dbReference type="SAM" id="MobiDB-lite"/>
    </source>
</evidence>
<dbReference type="GO" id="GO:0008855">
    <property type="term" value="F:exodeoxyribonuclease VII activity"/>
    <property type="evidence" value="ECO:0007669"/>
    <property type="project" value="UniProtKB-UniRule"/>
</dbReference>
<evidence type="ECO:0000256" key="1">
    <source>
        <dbReference type="ARBA" id="ARBA00022490"/>
    </source>
</evidence>
<dbReference type="Proteomes" id="UP000034491">
    <property type="component" value="Unassembled WGS sequence"/>
</dbReference>
<sequence>MNDLFSTPQAKTAAPKSAAKPGNPSETRGNNAPALSVSEISSSIKRELETRFDRVRVRGEISGLKRAASGHIYMSLKDENAVLSVICWRGQASKLSVDPQDGLEVIVTGRITSYPGRSNYQIVIDSMEVAGEGALLKLLEERKKKLASEGLFADERKRAIPFLPEVIGVVTSPTGAVIRDIMHRLSDRFPRRVLVWPVLVQGEGAAEQVAKAIDGFNALDPNGDVPRPDTLIVARGGGSLEDLWAFNEEVVVRAAANSKIPLISAVGHETDTTLIDFASDRRAPTPTAAAEMAVPVRAELIGEVQNIGRRIYAGANRLMSERRMQVEALARGLPDPRRLIEEKTQRLDDRVERMRNAMRGFLRHQTSELSELSARLPHPKQQILLASHQLSALSDRFAGVGEQIVPVRQFEMEKLDSGRRMASAAALRLERAKNTLTSLDRVLEGVSYKNVLKRGFSVVRGTDGNVLTATDISDGTKLNIEFAHNAVIEAVAGGEDIASGPSGSQAPKMPSKTSPKTSPKTSKKKKSETADTAQGSLL</sequence>
<keyword evidence="2 5" id="KW-0540">Nuclease</keyword>
<comment type="subcellular location">
    <subcellularLocation>
        <location evidence="5 6">Cytoplasm</location>
    </subcellularLocation>
</comment>
<protein>
    <recommendedName>
        <fullName evidence="5">Exodeoxyribonuclease 7 large subunit</fullName>
        <ecNumber evidence="5">3.1.11.6</ecNumber>
    </recommendedName>
    <alternativeName>
        <fullName evidence="5">Exodeoxyribonuclease VII large subunit</fullName>
        <shortName evidence="5">Exonuclease VII large subunit</shortName>
    </alternativeName>
</protein>